<dbReference type="InterPro" id="IPR035985">
    <property type="entry name" value="Ubiquitin-activating_enz"/>
</dbReference>
<keyword evidence="13" id="KW-1185">Reference proteome</keyword>
<keyword evidence="4" id="KW-0479">Metal-binding</keyword>
<feature type="domain" description="THIF-type NAD/FAD binding fold" evidence="11">
    <location>
        <begin position="42"/>
        <end position="292"/>
    </location>
</feature>
<comment type="function">
    <text evidence="1">E1-like enzyme which activates UFM1.</text>
</comment>
<evidence type="ECO:0000256" key="8">
    <source>
        <dbReference type="ARBA" id="ARBA00022840"/>
    </source>
</evidence>
<keyword evidence="8" id="KW-0067">ATP-binding</keyword>
<comment type="caution">
    <text evidence="12">The sequence shown here is derived from an EMBL/GenBank/DDBJ whole genome shotgun (WGS) entry which is preliminary data.</text>
</comment>
<evidence type="ECO:0000313" key="13">
    <source>
        <dbReference type="Proteomes" id="UP001458880"/>
    </source>
</evidence>
<dbReference type="InterPro" id="IPR045886">
    <property type="entry name" value="ThiF/MoeB/HesA"/>
</dbReference>
<dbReference type="PANTHER" id="PTHR10953:SF9">
    <property type="entry name" value="UBIQUITIN-LIKE MODIFIER-ACTIVATING ENZYME 5"/>
    <property type="match status" value="1"/>
</dbReference>
<proteinExistence type="inferred from homology"/>
<dbReference type="Proteomes" id="UP001458880">
    <property type="component" value="Unassembled WGS sequence"/>
</dbReference>
<reference evidence="12 13" key="1">
    <citation type="journal article" date="2024" name="BMC Genomics">
        <title>De novo assembly and annotation of Popillia japonica's genome with initial clues to its potential as an invasive pest.</title>
        <authorList>
            <person name="Cucini C."/>
            <person name="Boschi S."/>
            <person name="Funari R."/>
            <person name="Cardaioli E."/>
            <person name="Iannotti N."/>
            <person name="Marturano G."/>
            <person name="Paoli F."/>
            <person name="Bruttini M."/>
            <person name="Carapelli A."/>
            <person name="Frati F."/>
            <person name="Nardi F."/>
        </authorList>
    </citation>
    <scope>NUCLEOTIDE SEQUENCE [LARGE SCALE GENOMIC DNA]</scope>
    <source>
        <strain evidence="12">DMR45628</strain>
    </source>
</reference>
<sequence>MTTIEELQAKIAELEAKLSAQNATARNKIDSMSAEVVDSNPYSRLMALKRMGIVDNYENIRLYTCAVVGVGGVGSVTAEMLTRCGIGKLILFDYDKVELANMNRLFFQPHQSGMSKVEAAAQTLRNINPDVEIVTYNYNITTTDNFQHFMDTISTGNLTNGPVDLVLSCVDNFEARYTINTACNELNIKWFESGVAENAVSGHIQFIVPGETACFACAPPLIVASNIDEKTLKRDGVCAASLPTTMGIVAGFLVQNTLKYLLQFGEVTHYLGYSALNDFFPTMRMKPNPNCEDRYCRKRQEEYAAKPKPVKEENVAKTEEKPLHEENEWGISLVDESATPEEVPKSVAEGLSYAYEEGPKVLRDEANPQDDVNLDELMAQMKSM</sequence>
<dbReference type="GO" id="GO:0046872">
    <property type="term" value="F:metal ion binding"/>
    <property type="evidence" value="ECO:0007669"/>
    <property type="project" value="UniProtKB-KW"/>
</dbReference>
<keyword evidence="9" id="KW-0175">Coiled coil</keyword>
<keyword evidence="5" id="KW-0547">Nucleotide-binding</keyword>
<feature type="compositionally biased region" description="Basic and acidic residues" evidence="10">
    <location>
        <begin position="307"/>
        <end position="327"/>
    </location>
</feature>
<evidence type="ECO:0000313" key="12">
    <source>
        <dbReference type="EMBL" id="KAK9751780.1"/>
    </source>
</evidence>
<accession>A0AAW1N143</accession>
<evidence type="ECO:0000256" key="1">
    <source>
        <dbReference type="ARBA" id="ARBA00003700"/>
    </source>
</evidence>
<dbReference type="Pfam" id="PF00899">
    <property type="entry name" value="ThiF"/>
    <property type="match status" value="1"/>
</dbReference>
<dbReference type="SUPFAM" id="SSF69572">
    <property type="entry name" value="Activating enzymes of the ubiquitin-like proteins"/>
    <property type="match status" value="1"/>
</dbReference>
<dbReference type="FunFam" id="3.40.50.720:FF:000066">
    <property type="entry name" value="Putative ubiquitin-like modifier-activating enzyme 5"/>
    <property type="match status" value="1"/>
</dbReference>
<dbReference type="Gene3D" id="3.40.50.720">
    <property type="entry name" value="NAD(P)-binding Rossmann-like Domain"/>
    <property type="match status" value="1"/>
</dbReference>
<keyword evidence="7" id="KW-0862">Zinc</keyword>
<feature type="coiled-coil region" evidence="9">
    <location>
        <begin position="4"/>
        <end position="35"/>
    </location>
</feature>
<evidence type="ECO:0000256" key="5">
    <source>
        <dbReference type="ARBA" id="ARBA00022741"/>
    </source>
</evidence>
<dbReference type="EMBL" id="JASPKY010000025">
    <property type="protein sequence ID" value="KAK9751780.1"/>
    <property type="molecule type" value="Genomic_DNA"/>
</dbReference>
<dbReference type="AlphaFoldDB" id="A0AAW1N143"/>
<evidence type="ECO:0000256" key="2">
    <source>
        <dbReference type="ARBA" id="ARBA00005339"/>
    </source>
</evidence>
<gene>
    <name evidence="12" type="ORF">QE152_g4679</name>
</gene>
<evidence type="ECO:0000256" key="9">
    <source>
        <dbReference type="SAM" id="Coils"/>
    </source>
</evidence>
<dbReference type="InterPro" id="IPR000594">
    <property type="entry name" value="ThiF_NAD_FAD-bd"/>
</dbReference>
<dbReference type="GO" id="GO:0071566">
    <property type="term" value="F:UFM1 activating enzyme activity"/>
    <property type="evidence" value="ECO:0007669"/>
    <property type="project" value="TreeGrafter"/>
</dbReference>
<evidence type="ECO:0000256" key="6">
    <source>
        <dbReference type="ARBA" id="ARBA00022786"/>
    </source>
</evidence>
<evidence type="ECO:0000256" key="3">
    <source>
        <dbReference type="ARBA" id="ARBA00016279"/>
    </source>
</evidence>
<evidence type="ECO:0000256" key="4">
    <source>
        <dbReference type="ARBA" id="ARBA00022723"/>
    </source>
</evidence>
<keyword evidence="6" id="KW-0833">Ubl conjugation pathway</keyword>
<comment type="similarity">
    <text evidence="2">Belongs to the ubiquitin-activating E1 family. UBA5 subfamily.</text>
</comment>
<dbReference type="CDD" id="cd00757">
    <property type="entry name" value="ThiF_MoeB_HesA_family"/>
    <property type="match status" value="1"/>
</dbReference>
<feature type="region of interest" description="Disordered" evidence="10">
    <location>
        <begin position="307"/>
        <end position="345"/>
    </location>
</feature>
<organism evidence="12 13">
    <name type="scientific">Popillia japonica</name>
    <name type="common">Japanese beetle</name>
    <dbReference type="NCBI Taxonomy" id="7064"/>
    <lineage>
        <taxon>Eukaryota</taxon>
        <taxon>Metazoa</taxon>
        <taxon>Ecdysozoa</taxon>
        <taxon>Arthropoda</taxon>
        <taxon>Hexapoda</taxon>
        <taxon>Insecta</taxon>
        <taxon>Pterygota</taxon>
        <taxon>Neoptera</taxon>
        <taxon>Endopterygota</taxon>
        <taxon>Coleoptera</taxon>
        <taxon>Polyphaga</taxon>
        <taxon>Scarabaeiformia</taxon>
        <taxon>Scarabaeidae</taxon>
        <taxon>Rutelinae</taxon>
        <taxon>Popillia</taxon>
    </lineage>
</organism>
<evidence type="ECO:0000259" key="11">
    <source>
        <dbReference type="Pfam" id="PF00899"/>
    </source>
</evidence>
<dbReference type="GO" id="GO:0005524">
    <property type="term" value="F:ATP binding"/>
    <property type="evidence" value="ECO:0007669"/>
    <property type="project" value="UniProtKB-KW"/>
</dbReference>
<evidence type="ECO:0000256" key="10">
    <source>
        <dbReference type="SAM" id="MobiDB-lite"/>
    </source>
</evidence>
<dbReference type="PANTHER" id="PTHR10953">
    <property type="entry name" value="UBIQUITIN-ACTIVATING ENZYME E1"/>
    <property type="match status" value="1"/>
</dbReference>
<dbReference type="GO" id="GO:0005829">
    <property type="term" value="C:cytosol"/>
    <property type="evidence" value="ECO:0007669"/>
    <property type="project" value="TreeGrafter"/>
</dbReference>
<dbReference type="GO" id="GO:0071569">
    <property type="term" value="P:protein ufmylation"/>
    <property type="evidence" value="ECO:0007669"/>
    <property type="project" value="TreeGrafter"/>
</dbReference>
<protein>
    <recommendedName>
        <fullName evidence="3">Ubiquitin-like modifier-activating enzyme 5</fullName>
    </recommendedName>
</protein>
<name>A0AAW1N143_POPJA</name>
<evidence type="ECO:0000256" key="7">
    <source>
        <dbReference type="ARBA" id="ARBA00022833"/>
    </source>
</evidence>